<dbReference type="EMBL" id="KV425882">
    <property type="protein sequence ID" value="KZW04319.1"/>
    <property type="molecule type" value="Genomic_DNA"/>
</dbReference>
<feature type="region of interest" description="Disordered" evidence="1">
    <location>
        <begin position="40"/>
        <end position="69"/>
    </location>
</feature>
<dbReference type="STRING" id="1314781.A0A165R0H8"/>
<organism evidence="2 3">
    <name type="scientific">Exidia glandulosa HHB12029</name>
    <dbReference type="NCBI Taxonomy" id="1314781"/>
    <lineage>
        <taxon>Eukaryota</taxon>
        <taxon>Fungi</taxon>
        <taxon>Dikarya</taxon>
        <taxon>Basidiomycota</taxon>
        <taxon>Agaricomycotina</taxon>
        <taxon>Agaricomycetes</taxon>
        <taxon>Auriculariales</taxon>
        <taxon>Exidiaceae</taxon>
        <taxon>Exidia</taxon>
    </lineage>
</organism>
<evidence type="ECO:0000313" key="3">
    <source>
        <dbReference type="Proteomes" id="UP000077266"/>
    </source>
</evidence>
<protein>
    <submittedName>
        <fullName evidence="2">Uncharacterized protein</fullName>
    </submittedName>
</protein>
<feature type="compositionally biased region" description="Polar residues" evidence="1">
    <location>
        <begin position="131"/>
        <end position="141"/>
    </location>
</feature>
<sequence length="207" mass="22346">MQSRAFATTSDSGSASTVFVLPLESIPDFPDLLSGRSPSIRAGSLASHRTHQSTRASQDGAISSQRSVIPLGRTRRRLVAPSDSSCLRHTASLTDLDAEFSSVAHRRLDAFIPTQRFCVASLLGDSPEGSDFSSETQSSPSKLRRSPAARSTPRTSRTTTTHSDKENEEETTCVVPSEPHYDAQQRHADSSKRVGQLEVVLVVLPLG</sequence>
<feature type="compositionally biased region" description="Polar residues" evidence="1">
    <location>
        <begin position="53"/>
        <end position="67"/>
    </location>
</feature>
<keyword evidence="3" id="KW-1185">Reference proteome</keyword>
<evidence type="ECO:0000256" key="1">
    <source>
        <dbReference type="SAM" id="MobiDB-lite"/>
    </source>
</evidence>
<evidence type="ECO:0000313" key="2">
    <source>
        <dbReference type="EMBL" id="KZW04319.1"/>
    </source>
</evidence>
<feature type="compositionally biased region" description="Basic and acidic residues" evidence="1">
    <location>
        <begin position="179"/>
        <end position="191"/>
    </location>
</feature>
<reference evidence="2 3" key="1">
    <citation type="journal article" date="2016" name="Mol. Biol. Evol.">
        <title>Comparative Genomics of Early-Diverging Mushroom-Forming Fungi Provides Insights into the Origins of Lignocellulose Decay Capabilities.</title>
        <authorList>
            <person name="Nagy L.G."/>
            <person name="Riley R."/>
            <person name="Tritt A."/>
            <person name="Adam C."/>
            <person name="Daum C."/>
            <person name="Floudas D."/>
            <person name="Sun H."/>
            <person name="Yadav J.S."/>
            <person name="Pangilinan J."/>
            <person name="Larsson K.H."/>
            <person name="Matsuura K."/>
            <person name="Barry K."/>
            <person name="Labutti K."/>
            <person name="Kuo R."/>
            <person name="Ohm R.A."/>
            <person name="Bhattacharya S.S."/>
            <person name="Shirouzu T."/>
            <person name="Yoshinaga Y."/>
            <person name="Martin F.M."/>
            <person name="Grigoriev I.V."/>
            <person name="Hibbett D.S."/>
        </authorList>
    </citation>
    <scope>NUCLEOTIDE SEQUENCE [LARGE SCALE GENOMIC DNA]</scope>
    <source>
        <strain evidence="2 3">HHB12029</strain>
    </source>
</reference>
<dbReference type="AlphaFoldDB" id="A0A165R0H8"/>
<name>A0A165R0H8_EXIGL</name>
<dbReference type="InParanoid" id="A0A165R0H8"/>
<dbReference type="OrthoDB" id="2507336at2759"/>
<accession>A0A165R0H8</accession>
<gene>
    <name evidence="2" type="ORF">EXIGLDRAFT_758615</name>
</gene>
<proteinExistence type="predicted"/>
<feature type="region of interest" description="Disordered" evidence="1">
    <location>
        <begin position="126"/>
        <end position="191"/>
    </location>
</feature>
<feature type="compositionally biased region" description="Low complexity" evidence="1">
    <location>
        <begin position="148"/>
        <end position="161"/>
    </location>
</feature>
<dbReference type="Proteomes" id="UP000077266">
    <property type="component" value="Unassembled WGS sequence"/>
</dbReference>